<dbReference type="AlphaFoldDB" id="A0A5B7EXR7"/>
<evidence type="ECO:0000313" key="3">
    <source>
        <dbReference type="EMBL" id="MPC38245.1"/>
    </source>
</evidence>
<feature type="region of interest" description="Disordered" evidence="1">
    <location>
        <begin position="1"/>
        <end position="23"/>
    </location>
</feature>
<accession>A0A5B7EXR7</accession>
<keyword evidence="2" id="KW-0812">Transmembrane</keyword>
<dbReference type="Proteomes" id="UP000324222">
    <property type="component" value="Unassembled WGS sequence"/>
</dbReference>
<proteinExistence type="predicted"/>
<feature type="compositionally biased region" description="Polar residues" evidence="1">
    <location>
        <begin position="1"/>
        <end position="11"/>
    </location>
</feature>
<name>A0A5B7EXR7_PORTR</name>
<evidence type="ECO:0000313" key="4">
    <source>
        <dbReference type="Proteomes" id="UP000324222"/>
    </source>
</evidence>
<dbReference type="OrthoDB" id="7788983at2759"/>
<sequence>MVLSVTSSTGSPGEYKSSDDSMQNVSDSSELLYKYQLETKELVDVLRHDMDKLKSVRQVCAGVACDGGWMGTGWCVVLVWYGVLFMVFGAGMQQPAPRKKRSSSYFSKMAMLHEEDAPMPPSEVWCCHRQHAPETSSSSS</sequence>
<organism evidence="3 4">
    <name type="scientific">Portunus trituberculatus</name>
    <name type="common">Swimming crab</name>
    <name type="synonym">Neptunus trituberculatus</name>
    <dbReference type="NCBI Taxonomy" id="210409"/>
    <lineage>
        <taxon>Eukaryota</taxon>
        <taxon>Metazoa</taxon>
        <taxon>Ecdysozoa</taxon>
        <taxon>Arthropoda</taxon>
        <taxon>Crustacea</taxon>
        <taxon>Multicrustacea</taxon>
        <taxon>Malacostraca</taxon>
        <taxon>Eumalacostraca</taxon>
        <taxon>Eucarida</taxon>
        <taxon>Decapoda</taxon>
        <taxon>Pleocyemata</taxon>
        <taxon>Brachyura</taxon>
        <taxon>Eubrachyura</taxon>
        <taxon>Portunoidea</taxon>
        <taxon>Portunidae</taxon>
        <taxon>Portuninae</taxon>
        <taxon>Portunus</taxon>
    </lineage>
</organism>
<reference evidence="3 4" key="1">
    <citation type="submission" date="2019-05" db="EMBL/GenBank/DDBJ databases">
        <title>Another draft genome of Portunus trituberculatus and its Hox gene families provides insights of decapod evolution.</title>
        <authorList>
            <person name="Jeong J.-H."/>
            <person name="Song I."/>
            <person name="Kim S."/>
            <person name="Choi T."/>
            <person name="Kim D."/>
            <person name="Ryu S."/>
            <person name="Kim W."/>
        </authorList>
    </citation>
    <scope>NUCLEOTIDE SEQUENCE [LARGE SCALE GENOMIC DNA]</scope>
    <source>
        <tissue evidence="3">Muscle</tissue>
    </source>
</reference>
<keyword evidence="2" id="KW-0472">Membrane</keyword>
<keyword evidence="2" id="KW-1133">Transmembrane helix</keyword>
<protein>
    <submittedName>
        <fullName evidence="3">Uncharacterized protein</fullName>
    </submittedName>
</protein>
<keyword evidence="4" id="KW-1185">Reference proteome</keyword>
<dbReference type="EMBL" id="VSRR010004020">
    <property type="protein sequence ID" value="MPC38245.1"/>
    <property type="molecule type" value="Genomic_DNA"/>
</dbReference>
<evidence type="ECO:0000256" key="1">
    <source>
        <dbReference type="SAM" id="MobiDB-lite"/>
    </source>
</evidence>
<evidence type="ECO:0000256" key="2">
    <source>
        <dbReference type="SAM" id="Phobius"/>
    </source>
</evidence>
<comment type="caution">
    <text evidence="3">The sequence shown here is derived from an EMBL/GenBank/DDBJ whole genome shotgun (WGS) entry which is preliminary data.</text>
</comment>
<feature type="transmembrane region" description="Helical" evidence="2">
    <location>
        <begin position="71"/>
        <end position="92"/>
    </location>
</feature>
<gene>
    <name evidence="3" type="ORF">E2C01_031750</name>
</gene>